<dbReference type="PANTHER" id="PTHR12161">
    <property type="entry name" value="IST1 FAMILY MEMBER"/>
    <property type="match status" value="1"/>
</dbReference>
<proteinExistence type="inferred from homology"/>
<reference evidence="3" key="1">
    <citation type="submission" date="2018-02" db="EMBL/GenBank/DDBJ databases">
        <authorList>
            <person name="Cohen D.B."/>
            <person name="Kent A.D."/>
        </authorList>
    </citation>
    <scope>NUCLEOTIDE SEQUENCE</scope>
</reference>
<accession>A0A2N9G1C7</accession>
<evidence type="ECO:0008006" key="4">
    <source>
        <dbReference type="Google" id="ProtNLM"/>
    </source>
</evidence>
<feature type="compositionally biased region" description="Basic and acidic residues" evidence="2">
    <location>
        <begin position="324"/>
        <end position="348"/>
    </location>
</feature>
<dbReference type="AlphaFoldDB" id="A0A2N9G1C7"/>
<feature type="compositionally biased region" description="Basic and acidic residues" evidence="2">
    <location>
        <begin position="373"/>
        <end position="413"/>
    </location>
</feature>
<feature type="compositionally biased region" description="Basic and acidic residues" evidence="2">
    <location>
        <begin position="206"/>
        <end position="219"/>
    </location>
</feature>
<dbReference type="Pfam" id="PF03398">
    <property type="entry name" value="Ist1"/>
    <property type="match status" value="1"/>
</dbReference>
<evidence type="ECO:0000313" key="3">
    <source>
        <dbReference type="EMBL" id="SPC93293.1"/>
    </source>
</evidence>
<protein>
    <recommendedName>
        <fullName evidence="4">IST1-like protein</fullName>
    </recommendedName>
</protein>
<organism evidence="3">
    <name type="scientific">Fagus sylvatica</name>
    <name type="common">Beechnut</name>
    <dbReference type="NCBI Taxonomy" id="28930"/>
    <lineage>
        <taxon>Eukaryota</taxon>
        <taxon>Viridiplantae</taxon>
        <taxon>Streptophyta</taxon>
        <taxon>Embryophyta</taxon>
        <taxon>Tracheophyta</taxon>
        <taxon>Spermatophyta</taxon>
        <taxon>Magnoliopsida</taxon>
        <taxon>eudicotyledons</taxon>
        <taxon>Gunneridae</taxon>
        <taxon>Pentapetalae</taxon>
        <taxon>rosids</taxon>
        <taxon>fabids</taxon>
        <taxon>Fagales</taxon>
        <taxon>Fagaceae</taxon>
        <taxon>Fagus</taxon>
    </lineage>
</organism>
<feature type="region of interest" description="Disordered" evidence="2">
    <location>
        <begin position="189"/>
        <end position="478"/>
    </location>
</feature>
<feature type="compositionally biased region" description="Basic and acidic residues" evidence="2">
    <location>
        <begin position="231"/>
        <end position="258"/>
    </location>
</feature>
<dbReference type="Gene3D" id="1.20.1260.60">
    <property type="entry name" value="Vacuolar protein sorting-associated protein Ist1"/>
    <property type="match status" value="1"/>
</dbReference>
<dbReference type="GO" id="GO:0015031">
    <property type="term" value="P:protein transport"/>
    <property type="evidence" value="ECO:0007669"/>
    <property type="project" value="InterPro"/>
</dbReference>
<dbReference type="PANTHER" id="PTHR12161:SF60">
    <property type="entry name" value="REGULATOR OF VPS4 ACTIVITY IN THE MVB PATHWAY PROTEIN"/>
    <property type="match status" value="1"/>
</dbReference>
<dbReference type="InterPro" id="IPR005061">
    <property type="entry name" value="Ist1"/>
</dbReference>
<name>A0A2N9G1C7_FAGSY</name>
<gene>
    <name evidence="3" type="ORF">FSB_LOCUS21175</name>
</gene>
<evidence type="ECO:0000256" key="1">
    <source>
        <dbReference type="ARBA" id="ARBA00005536"/>
    </source>
</evidence>
<dbReference type="FunFam" id="1.20.1260.60:FF:000002">
    <property type="entry name" value="Vacuolar protein sorting-associated protein IST1"/>
    <property type="match status" value="1"/>
</dbReference>
<sequence>MLDGFLKPKFYNKCKSNLKLMKVRLEAIKKKRNAVQKYLKNDISDLLRSGLDINAYGRAEGLLVEQNMSYCYELIENFCGCIYSHLSVMQKQRDCPEECKEGVPSLIYAAARFSDLPELRDLRTMFTERYGNSLESCINKELMVMLNQFVERLRSKPPTKEKKLQLLQDIAQESSIDWDSKALETKLYTSTPKQEHPKCGSLSNTDDDKWQKSKDDAVPEKNNQGSAYRLSNERDYITKRNDRDLNFRGRKDVTDNRRGMPASSEDEMTTDLSQDSRKNSSSSVGSVSEDDVDNKKPFHYKHIPPPPYLKTKSDKNESSSAEPTKFKGHVDKEAAQHIDDPVVEDKPKPRSVRSRNLKPPPGRSNVGSSESDGDTRVDLRGTKQEDARRSSRTMHSDDRAPRNEEERIVDDLLIHYSKKKSPYESGKTKTDLKPPPSQRDCDHGKSRRNRIKSDLEELPARAASLPPEPTTSTTATKRHVRAASLQPEMLSMAGHVHPNLPDCDELAARLAALRGR</sequence>
<evidence type="ECO:0000256" key="2">
    <source>
        <dbReference type="SAM" id="MobiDB-lite"/>
    </source>
</evidence>
<dbReference type="InterPro" id="IPR042277">
    <property type="entry name" value="IST1-like"/>
</dbReference>
<dbReference type="EMBL" id="OIVN01001380">
    <property type="protein sequence ID" value="SPC93293.1"/>
    <property type="molecule type" value="Genomic_DNA"/>
</dbReference>
<comment type="similarity">
    <text evidence="1">Belongs to the IST1 family.</text>
</comment>